<protein>
    <submittedName>
        <fullName evidence="2">DUF3833 family protein</fullName>
    </submittedName>
</protein>
<dbReference type="EMBL" id="JBHUIJ010000022">
    <property type="protein sequence ID" value="MFD2238627.1"/>
    <property type="molecule type" value="Genomic_DNA"/>
</dbReference>
<dbReference type="Pfam" id="PF12915">
    <property type="entry name" value="DUF3833"/>
    <property type="match status" value="1"/>
</dbReference>
<feature type="chain" id="PRO_5046558736" evidence="1">
    <location>
        <begin position="23"/>
        <end position="193"/>
    </location>
</feature>
<keyword evidence="1" id="KW-0732">Signal</keyword>
<proteinExistence type="predicted"/>
<dbReference type="InterPro" id="IPR024409">
    <property type="entry name" value="DUF3833"/>
</dbReference>
<keyword evidence="3" id="KW-1185">Reference proteome</keyword>
<organism evidence="2 3">
    <name type="scientific">Aureimonas populi</name>
    <dbReference type="NCBI Taxonomy" id="1701758"/>
    <lineage>
        <taxon>Bacteria</taxon>
        <taxon>Pseudomonadati</taxon>
        <taxon>Pseudomonadota</taxon>
        <taxon>Alphaproteobacteria</taxon>
        <taxon>Hyphomicrobiales</taxon>
        <taxon>Aurantimonadaceae</taxon>
        <taxon>Aureimonas</taxon>
    </lineage>
</organism>
<evidence type="ECO:0000256" key="1">
    <source>
        <dbReference type="SAM" id="SignalP"/>
    </source>
</evidence>
<reference evidence="3" key="1">
    <citation type="journal article" date="2019" name="Int. J. Syst. Evol. Microbiol.">
        <title>The Global Catalogue of Microorganisms (GCM) 10K type strain sequencing project: providing services to taxonomists for standard genome sequencing and annotation.</title>
        <authorList>
            <consortium name="The Broad Institute Genomics Platform"/>
            <consortium name="The Broad Institute Genome Sequencing Center for Infectious Disease"/>
            <person name="Wu L."/>
            <person name="Ma J."/>
        </authorList>
    </citation>
    <scope>NUCLEOTIDE SEQUENCE [LARGE SCALE GENOMIC DNA]</scope>
    <source>
        <strain evidence="3">ZS-35-S2</strain>
    </source>
</reference>
<gene>
    <name evidence="2" type="ORF">ACFSKQ_14325</name>
</gene>
<dbReference type="RefSeq" id="WP_209737110.1">
    <property type="nucleotide sequence ID" value="NZ_CP072611.1"/>
</dbReference>
<sequence>MRRIALLFLLALALGGGALAFAQGYGGGSATRGGGFDLFAFFEGSSASRGTITTALVRREAFTATFEGRRQGDGFRLEERFAFEDGGRLQVWTLAQAGQAVSGTVETELETGEMSEPATVSGMSGEDGVVLSYEGYAPGGGGLLLHFRHHMRAMGDGTVLNRVVVSKFGLPLATSSVIFARQAAALPSLSRGR</sequence>
<dbReference type="Proteomes" id="UP001597371">
    <property type="component" value="Unassembled WGS sequence"/>
</dbReference>
<evidence type="ECO:0000313" key="3">
    <source>
        <dbReference type="Proteomes" id="UP001597371"/>
    </source>
</evidence>
<accession>A0ABW5CPI5</accession>
<name>A0ABW5CPI5_9HYPH</name>
<comment type="caution">
    <text evidence="2">The sequence shown here is derived from an EMBL/GenBank/DDBJ whole genome shotgun (WGS) entry which is preliminary data.</text>
</comment>
<evidence type="ECO:0000313" key="2">
    <source>
        <dbReference type="EMBL" id="MFD2238627.1"/>
    </source>
</evidence>
<feature type="signal peptide" evidence="1">
    <location>
        <begin position="1"/>
        <end position="22"/>
    </location>
</feature>